<proteinExistence type="predicted"/>
<evidence type="ECO:0000313" key="1">
    <source>
        <dbReference type="EMBL" id="SUX79909.1"/>
    </source>
</evidence>
<protein>
    <submittedName>
        <fullName evidence="1">Carbohydrate kinase</fullName>
    </submittedName>
</protein>
<sequence length="46" mass="4884">MSSGYFLGVDVGSASVRAGVFDASGKRMAFATFPISQFRPGPERVE</sequence>
<name>A0A9Q7ZLX8_9ENTR</name>
<keyword evidence="1" id="KW-0418">Kinase</keyword>
<comment type="caution">
    <text evidence="1">The sequence shown here is derived from an EMBL/GenBank/DDBJ whole genome shotgun (WGS) entry which is preliminary data.</text>
</comment>
<reference evidence="1 2" key="1">
    <citation type="submission" date="2018-06" db="EMBL/GenBank/DDBJ databases">
        <authorList>
            <consortium name="Pathogen Informatics"/>
            <person name="Doyle S."/>
        </authorList>
    </citation>
    <scope>NUCLEOTIDE SEQUENCE [LARGE SCALE GENOMIC DNA]</scope>
    <source>
        <strain evidence="1 2">NCTC8782</strain>
    </source>
</reference>
<dbReference type="GO" id="GO:0016301">
    <property type="term" value="F:kinase activity"/>
    <property type="evidence" value="ECO:0007669"/>
    <property type="project" value="UniProtKB-KW"/>
</dbReference>
<keyword evidence="1" id="KW-0808">Transferase</keyword>
<dbReference type="SUPFAM" id="SSF53067">
    <property type="entry name" value="Actin-like ATPase domain"/>
    <property type="match status" value="1"/>
</dbReference>
<dbReference type="InterPro" id="IPR043129">
    <property type="entry name" value="ATPase_NBD"/>
</dbReference>
<dbReference type="EMBL" id="UIGT01000001">
    <property type="protein sequence ID" value="SUX79909.1"/>
    <property type="molecule type" value="Genomic_DNA"/>
</dbReference>
<dbReference type="AlphaFoldDB" id="A0A9Q7ZLX8"/>
<accession>A0A9Q7ZLX8</accession>
<evidence type="ECO:0000313" key="2">
    <source>
        <dbReference type="Proteomes" id="UP000255286"/>
    </source>
</evidence>
<gene>
    <name evidence="1" type="ORF">NCTC8782_02471</name>
</gene>
<organism evidence="1 2">
    <name type="scientific">Citrobacter youngae</name>
    <dbReference type="NCBI Taxonomy" id="133448"/>
    <lineage>
        <taxon>Bacteria</taxon>
        <taxon>Pseudomonadati</taxon>
        <taxon>Pseudomonadota</taxon>
        <taxon>Gammaproteobacteria</taxon>
        <taxon>Enterobacterales</taxon>
        <taxon>Enterobacteriaceae</taxon>
        <taxon>Citrobacter</taxon>
        <taxon>Citrobacter freundii complex</taxon>
    </lineage>
</organism>
<dbReference type="Gene3D" id="3.30.420.40">
    <property type="match status" value="1"/>
</dbReference>
<dbReference type="Proteomes" id="UP000255286">
    <property type="component" value="Unassembled WGS sequence"/>
</dbReference>